<organism evidence="2 3">
    <name type="scientific">Kiloniella litopenaei</name>
    <dbReference type="NCBI Taxonomy" id="1549748"/>
    <lineage>
        <taxon>Bacteria</taxon>
        <taxon>Pseudomonadati</taxon>
        <taxon>Pseudomonadota</taxon>
        <taxon>Alphaproteobacteria</taxon>
        <taxon>Rhodospirillales</taxon>
        <taxon>Kiloniellaceae</taxon>
        <taxon>Kiloniella</taxon>
    </lineage>
</organism>
<dbReference type="GO" id="GO:0016787">
    <property type="term" value="F:hydrolase activity"/>
    <property type="evidence" value="ECO:0007669"/>
    <property type="project" value="UniProtKB-KW"/>
</dbReference>
<evidence type="ECO:0000313" key="3">
    <source>
        <dbReference type="Proteomes" id="UP000034491"/>
    </source>
</evidence>
<dbReference type="SUPFAM" id="SSF53254">
    <property type="entry name" value="Phosphoglycerate mutase-like"/>
    <property type="match status" value="1"/>
</dbReference>
<dbReference type="EMBL" id="LANI01000018">
    <property type="protein sequence ID" value="KKJ76617.1"/>
    <property type="molecule type" value="Genomic_DNA"/>
</dbReference>
<evidence type="ECO:0008006" key="4">
    <source>
        <dbReference type="Google" id="ProtNLM"/>
    </source>
</evidence>
<comment type="caution">
    <text evidence="2">The sequence shown here is derived from an EMBL/GenBank/DDBJ whole genome shotgun (WGS) entry which is preliminary data.</text>
</comment>
<keyword evidence="3" id="KW-1185">Reference proteome</keyword>
<dbReference type="InterPro" id="IPR051021">
    <property type="entry name" value="Mito_Ser/Thr_phosphatase"/>
</dbReference>
<dbReference type="STRING" id="1549748.WH95_12505"/>
<dbReference type="PANTHER" id="PTHR20935:SF1">
    <property type="entry name" value="SLL1549 PROTEIN"/>
    <property type="match status" value="1"/>
</dbReference>
<dbReference type="Gene3D" id="3.40.50.1240">
    <property type="entry name" value="Phosphoglycerate mutase-like"/>
    <property type="match status" value="1"/>
</dbReference>
<dbReference type="AlphaFoldDB" id="A0A0M2R408"/>
<sequence length="168" mass="19000">MKRIYLARHATTHHAKKEQQDRDRPLTTKGREEACWLGQKIKEVPPSIIVSSSAVRARETSEIIQKTLGTEIELNLIPELYLASPQIILRQLAELTDTHDTILLIGHNPGLSQFLFDISGPNSDRTALQRIYGGLPPAGFGILNSNIENWVELTKSNTELERIYYPEE</sequence>
<gene>
    <name evidence="2" type="ORF">WH95_12505</name>
</gene>
<dbReference type="CDD" id="cd07067">
    <property type="entry name" value="HP_PGM_like"/>
    <property type="match status" value="1"/>
</dbReference>
<evidence type="ECO:0000256" key="1">
    <source>
        <dbReference type="ARBA" id="ARBA00022801"/>
    </source>
</evidence>
<keyword evidence="1" id="KW-0378">Hydrolase</keyword>
<dbReference type="Proteomes" id="UP000034491">
    <property type="component" value="Unassembled WGS sequence"/>
</dbReference>
<dbReference type="PANTHER" id="PTHR20935">
    <property type="entry name" value="PHOSPHOGLYCERATE MUTASE-RELATED"/>
    <property type="match status" value="1"/>
</dbReference>
<name>A0A0M2R408_9PROT</name>
<reference evidence="2 3" key="1">
    <citation type="submission" date="2015-03" db="EMBL/GenBank/DDBJ databases">
        <title>Genome sequence of Kiloniella sp. P1-1, isolated from the gut microflora of Pacific white shrimp, Penaeus vannamei.</title>
        <authorList>
            <person name="Shao Z."/>
            <person name="Wang L."/>
            <person name="Li X."/>
        </authorList>
    </citation>
    <scope>NUCLEOTIDE SEQUENCE [LARGE SCALE GENOMIC DNA]</scope>
    <source>
        <strain evidence="2 3">P1-1</strain>
    </source>
</reference>
<dbReference type="Pfam" id="PF00300">
    <property type="entry name" value="His_Phos_1"/>
    <property type="match status" value="1"/>
</dbReference>
<dbReference type="SMART" id="SM00855">
    <property type="entry name" value="PGAM"/>
    <property type="match status" value="1"/>
</dbReference>
<dbReference type="InterPro" id="IPR013078">
    <property type="entry name" value="His_Pase_superF_clade-1"/>
</dbReference>
<dbReference type="InterPro" id="IPR029033">
    <property type="entry name" value="His_PPase_superfam"/>
</dbReference>
<dbReference type="RefSeq" id="WP_046507716.1">
    <property type="nucleotide sequence ID" value="NZ_LANI01000018.1"/>
</dbReference>
<evidence type="ECO:0000313" key="2">
    <source>
        <dbReference type="EMBL" id="KKJ76617.1"/>
    </source>
</evidence>
<dbReference type="OrthoDB" id="9810154at2"/>
<protein>
    <recommendedName>
        <fullName evidence="4">Phosphoglycerate mutase</fullName>
    </recommendedName>
</protein>
<accession>A0A0M2R408</accession>
<proteinExistence type="predicted"/>